<accession>A0AAD5YX06</accession>
<keyword evidence="2" id="KW-1185">Reference proteome</keyword>
<gene>
    <name evidence="1" type="ORF">NP233_g5115</name>
</gene>
<comment type="caution">
    <text evidence="1">The sequence shown here is derived from an EMBL/GenBank/DDBJ whole genome shotgun (WGS) entry which is preliminary data.</text>
</comment>
<dbReference type="EMBL" id="JANIEX010000294">
    <property type="protein sequence ID" value="KAJ3569330.1"/>
    <property type="molecule type" value="Genomic_DNA"/>
</dbReference>
<name>A0AAD5YX06_9AGAR</name>
<evidence type="ECO:0000313" key="1">
    <source>
        <dbReference type="EMBL" id="KAJ3569330.1"/>
    </source>
</evidence>
<protein>
    <submittedName>
        <fullName evidence="1">Uncharacterized protein</fullName>
    </submittedName>
</protein>
<dbReference type="AlphaFoldDB" id="A0AAD5YX06"/>
<organism evidence="1 2">
    <name type="scientific">Leucocoprinus birnbaumii</name>
    <dbReference type="NCBI Taxonomy" id="56174"/>
    <lineage>
        <taxon>Eukaryota</taxon>
        <taxon>Fungi</taxon>
        <taxon>Dikarya</taxon>
        <taxon>Basidiomycota</taxon>
        <taxon>Agaricomycotina</taxon>
        <taxon>Agaricomycetes</taxon>
        <taxon>Agaricomycetidae</taxon>
        <taxon>Agaricales</taxon>
        <taxon>Agaricineae</taxon>
        <taxon>Agaricaceae</taxon>
        <taxon>Leucocoprinus</taxon>
    </lineage>
</organism>
<dbReference type="Proteomes" id="UP001213000">
    <property type="component" value="Unassembled WGS sequence"/>
</dbReference>
<sequence>MGVDNTLEGHYIKRLKLSFGRIVLDDDYGHIMAKIATAARLNPNSATPWDIARRRFSCHTCLAYILARMLKTRETYPAADLMKWLCILWDAISTETQGLGKYLSVSQETAQVRSGKDHKTREVPPGTQKDIITHVKISHGIEQPVNNADFFKLEDADYHFAPPFSGSLFTKELLVVSDWGALGNGADIDRERLLVEQFDVTDEDEDEEDMFHDFEPTAEAYENFESDTEYER</sequence>
<proteinExistence type="predicted"/>
<reference evidence="1" key="1">
    <citation type="submission" date="2022-07" db="EMBL/GenBank/DDBJ databases">
        <title>Genome Sequence of Leucocoprinus birnbaumii.</title>
        <authorList>
            <person name="Buettner E."/>
        </authorList>
    </citation>
    <scope>NUCLEOTIDE SEQUENCE</scope>
    <source>
        <strain evidence="1">VT141</strain>
    </source>
</reference>
<evidence type="ECO:0000313" key="2">
    <source>
        <dbReference type="Proteomes" id="UP001213000"/>
    </source>
</evidence>